<protein>
    <submittedName>
        <fullName evidence="2">Uncharacterized protein</fullName>
    </submittedName>
</protein>
<comment type="caution">
    <text evidence="2">The sequence shown here is derived from an EMBL/GenBank/DDBJ whole genome shotgun (WGS) entry which is preliminary data.</text>
</comment>
<organism evidence="2 3">
    <name type="scientific">Araneus ventricosus</name>
    <name type="common">Orbweaver spider</name>
    <name type="synonym">Epeira ventricosa</name>
    <dbReference type="NCBI Taxonomy" id="182803"/>
    <lineage>
        <taxon>Eukaryota</taxon>
        <taxon>Metazoa</taxon>
        <taxon>Ecdysozoa</taxon>
        <taxon>Arthropoda</taxon>
        <taxon>Chelicerata</taxon>
        <taxon>Arachnida</taxon>
        <taxon>Araneae</taxon>
        <taxon>Araneomorphae</taxon>
        <taxon>Entelegynae</taxon>
        <taxon>Araneoidea</taxon>
        <taxon>Araneidae</taxon>
        <taxon>Araneus</taxon>
    </lineage>
</organism>
<feature type="non-terminal residue" evidence="2">
    <location>
        <position position="1"/>
    </location>
</feature>
<evidence type="ECO:0000256" key="1">
    <source>
        <dbReference type="SAM" id="MobiDB-lite"/>
    </source>
</evidence>
<gene>
    <name evidence="2" type="ORF">AVEN_37168_1</name>
</gene>
<name>A0A4Y2K7M1_ARAVE</name>
<feature type="compositionally biased region" description="Polar residues" evidence="1">
    <location>
        <begin position="70"/>
        <end position="79"/>
    </location>
</feature>
<proteinExistence type="predicted"/>
<sequence length="79" mass="8955">KPPLWIEHTTCGVEDQSSNHWVMVACRTLYRLLSCCLKFTLKSYFIETVSTITKLNSSNEPPVGIERTTPGLQDQCSNH</sequence>
<accession>A0A4Y2K7M1</accession>
<evidence type="ECO:0000313" key="3">
    <source>
        <dbReference type="Proteomes" id="UP000499080"/>
    </source>
</evidence>
<evidence type="ECO:0000313" key="2">
    <source>
        <dbReference type="EMBL" id="GBM98267.1"/>
    </source>
</evidence>
<dbReference type="EMBL" id="BGPR01270956">
    <property type="protein sequence ID" value="GBM98267.1"/>
    <property type="molecule type" value="Genomic_DNA"/>
</dbReference>
<dbReference type="Proteomes" id="UP000499080">
    <property type="component" value="Unassembled WGS sequence"/>
</dbReference>
<reference evidence="2 3" key="1">
    <citation type="journal article" date="2019" name="Sci. Rep.">
        <title>Orb-weaving spider Araneus ventricosus genome elucidates the spidroin gene catalogue.</title>
        <authorList>
            <person name="Kono N."/>
            <person name="Nakamura H."/>
            <person name="Ohtoshi R."/>
            <person name="Moran D.A.P."/>
            <person name="Shinohara A."/>
            <person name="Yoshida Y."/>
            <person name="Fujiwara M."/>
            <person name="Mori M."/>
            <person name="Tomita M."/>
            <person name="Arakawa K."/>
        </authorList>
    </citation>
    <scope>NUCLEOTIDE SEQUENCE [LARGE SCALE GENOMIC DNA]</scope>
</reference>
<dbReference type="AlphaFoldDB" id="A0A4Y2K7M1"/>
<keyword evidence="3" id="KW-1185">Reference proteome</keyword>
<feature type="region of interest" description="Disordered" evidence="1">
    <location>
        <begin position="57"/>
        <end position="79"/>
    </location>
</feature>